<dbReference type="FunFam" id="2.30.30.190:FF:000013">
    <property type="entry name" value="Tubulin-folding cofactor B"/>
    <property type="match status" value="1"/>
</dbReference>
<evidence type="ECO:0000256" key="4">
    <source>
        <dbReference type="ARBA" id="ARBA00025779"/>
    </source>
</evidence>
<dbReference type="GO" id="GO:0005938">
    <property type="term" value="C:cell cortex"/>
    <property type="evidence" value="ECO:0007669"/>
    <property type="project" value="TreeGrafter"/>
</dbReference>
<dbReference type="Gene3D" id="3.10.20.90">
    <property type="entry name" value="Phosphatidylinositol 3-kinase Catalytic Subunit, Chain A, domain 1"/>
    <property type="match status" value="1"/>
</dbReference>
<evidence type="ECO:0000313" key="7">
    <source>
        <dbReference type="Proteomes" id="UP000054549"/>
    </source>
</evidence>
<dbReference type="CDD" id="cd01789">
    <property type="entry name" value="Ubl_TBCB"/>
    <property type="match status" value="1"/>
</dbReference>
<evidence type="ECO:0000259" key="5">
    <source>
        <dbReference type="PROSITE" id="PS50245"/>
    </source>
</evidence>
<evidence type="ECO:0000256" key="1">
    <source>
        <dbReference type="ARBA" id="ARBA00004496"/>
    </source>
</evidence>
<keyword evidence="3" id="KW-0143">Chaperone</keyword>
<dbReference type="InParanoid" id="A0A0C2TPB7"/>
<dbReference type="Pfam" id="PF14560">
    <property type="entry name" value="Ubiquitin_2"/>
    <property type="match status" value="1"/>
</dbReference>
<accession>A0A0C2TPB7</accession>
<dbReference type="EMBL" id="KN818226">
    <property type="protein sequence ID" value="KIL69039.1"/>
    <property type="molecule type" value="Genomic_DNA"/>
</dbReference>
<dbReference type="GO" id="GO:0007023">
    <property type="term" value="P:post-chaperonin tubulin folding pathway"/>
    <property type="evidence" value="ECO:0007669"/>
    <property type="project" value="InterPro"/>
</dbReference>
<dbReference type="Pfam" id="PF01302">
    <property type="entry name" value="CAP_GLY"/>
    <property type="match status" value="1"/>
</dbReference>
<dbReference type="PROSITE" id="PS50245">
    <property type="entry name" value="CAP_GLY_2"/>
    <property type="match status" value="1"/>
</dbReference>
<evidence type="ECO:0000256" key="2">
    <source>
        <dbReference type="ARBA" id="ARBA00022490"/>
    </source>
</evidence>
<protein>
    <recommendedName>
        <fullName evidence="5">CAP-Gly domain-containing protein</fullName>
    </recommendedName>
</protein>
<dbReference type="GO" id="GO:0007021">
    <property type="term" value="P:tubulin complex assembly"/>
    <property type="evidence" value="ECO:0007669"/>
    <property type="project" value="InterPro"/>
</dbReference>
<dbReference type="Proteomes" id="UP000054549">
    <property type="component" value="Unassembled WGS sequence"/>
</dbReference>
<dbReference type="GO" id="GO:0005829">
    <property type="term" value="C:cytosol"/>
    <property type="evidence" value="ECO:0007669"/>
    <property type="project" value="UniProtKB-ARBA"/>
</dbReference>
<dbReference type="InterPro" id="IPR045172">
    <property type="entry name" value="TBCB_Ubl"/>
</dbReference>
<reference evidence="6 7" key="1">
    <citation type="submission" date="2014-04" db="EMBL/GenBank/DDBJ databases">
        <title>Evolutionary Origins and Diversification of the Mycorrhizal Mutualists.</title>
        <authorList>
            <consortium name="DOE Joint Genome Institute"/>
            <consortium name="Mycorrhizal Genomics Consortium"/>
            <person name="Kohler A."/>
            <person name="Kuo A."/>
            <person name="Nagy L.G."/>
            <person name="Floudas D."/>
            <person name="Copeland A."/>
            <person name="Barry K.W."/>
            <person name="Cichocki N."/>
            <person name="Veneault-Fourrey C."/>
            <person name="LaButti K."/>
            <person name="Lindquist E.A."/>
            <person name="Lipzen A."/>
            <person name="Lundell T."/>
            <person name="Morin E."/>
            <person name="Murat C."/>
            <person name="Riley R."/>
            <person name="Ohm R."/>
            <person name="Sun H."/>
            <person name="Tunlid A."/>
            <person name="Henrissat B."/>
            <person name="Grigoriev I.V."/>
            <person name="Hibbett D.S."/>
            <person name="Martin F."/>
        </authorList>
    </citation>
    <scope>NUCLEOTIDE SEQUENCE [LARGE SCALE GENOMIC DNA]</scope>
    <source>
        <strain evidence="6 7">Koide BX008</strain>
    </source>
</reference>
<dbReference type="PANTHER" id="PTHR18916">
    <property type="entry name" value="DYNACTIN 1-RELATED MICROTUBULE-BINDING"/>
    <property type="match status" value="1"/>
</dbReference>
<dbReference type="GO" id="GO:0031122">
    <property type="term" value="P:cytoplasmic microtubule organization"/>
    <property type="evidence" value="ECO:0007669"/>
    <property type="project" value="TreeGrafter"/>
</dbReference>
<dbReference type="SMART" id="SM01052">
    <property type="entry name" value="CAP_GLY"/>
    <property type="match status" value="1"/>
</dbReference>
<dbReference type="PROSITE" id="PS00845">
    <property type="entry name" value="CAP_GLY_1"/>
    <property type="match status" value="1"/>
</dbReference>
<dbReference type="PANTHER" id="PTHR18916:SF85">
    <property type="entry name" value="TUBULIN-FOLDING COFACTOR B"/>
    <property type="match status" value="1"/>
</dbReference>
<dbReference type="SUPFAM" id="SSF54236">
    <property type="entry name" value="Ubiquitin-like"/>
    <property type="match status" value="1"/>
</dbReference>
<name>A0A0C2TPB7_AMAMK</name>
<dbReference type="SUPFAM" id="SSF74924">
    <property type="entry name" value="Cap-Gly domain"/>
    <property type="match status" value="1"/>
</dbReference>
<dbReference type="HOGENOM" id="CLU_067577_2_0_1"/>
<dbReference type="GO" id="GO:0043014">
    <property type="term" value="F:alpha-tubulin binding"/>
    <property type="evidence" value="ECO:0007669"/>
    <property type="project" value="InterPro"/>
</dbReference>
<dbReference type="Gene3D" id="2.30.30.190">
    <property type="entry name" value="CAP Gly-rich-like domain"/>
    <property type="match status" value="1"/>
</dbReference>
<evidence type="ECO:0000313" key="6">
    <source>
        <dbReference type="EMBL" id="KIL69039.1"/>
    </source>
</evidence>
<dbReference type="GO" id="GO:0005634">
    <property type="term" value="C:nucleus"/>
    <property type="evidence" value="ECO:0007669"/>
    <property type="project" value="TreeGrafter"/>
</dbReference>
<keyword evidence="7" id="KW-1185">Reference proteome</keyword>
<evidence type="ECO:0000256" key="3">
    <source>
        <dbReference type="ARBA" id="ARBA00023186"/>
    </source>
</evidence>
<dbReference type="GO" id="GO:0051010">
    <property type="term" value="F:microtubule plus-end binding"/>
    <property type="evidence" value="ECO:0007669"/>
    <property type="project" value="TreeGrafter"/>
</dbReference>
<sequence>MSSIVKVFVVSPDTRSERRYDLHTTVEQLKNKLEPVTGIPATNQIISILESESASRAIAVLNDDTKQLGFYGLKDWQVLQVADSNPSLSLTGQLGDVSQVQKFELSDAEYEKRADTVLTYKKIHKVGRFAPEDKNQDAEQQKFLADTQVGARCEVESSEEGLHKRGTIRYVGETKFSKGVWVGVEYDEPMGKNDGSVQGEKYFVCRPNYGVFVRHDKVRIGDFPVEELDLEDEEM</sequence>
<dbReference type="FunCoup" id="A0A0C2TPB7">
    <property type="interactions" value="373"/>
</dbReference>
<dbReference type="InterPro" id="IPR000626">
    <property type="entry name" value="Ubiquitin-like_dom"/>
</dbReference>
<dbReference type="GO" id="GO:0035371">
    <property type="term" value="C:microtubule plus-end"/>
    <property type="evidence" value="ECO:0007669"/>
    <property type="project" value="TreeGrafter"/>
</dbReference>
<dbReference type="STRING" id="946122.A0A0C2TPB7"/>
<proteinExistence type="inferred from homology"/>
<dbReference type="InterPro" id="IPR000938">
    <property type="entry name" value="CAP-Gly_domain"/>
</dbReference>
<dbReference type="AlphaFoldDB" id="A0A0C2TPB7"/>
<feature type="domain" description="CAP-Gly" evidence="5">
    <location>
        <begin position="172"/>
        <end position="214"/>
    </location>
</feature>
<dbReference type="InterPro" id="IPR029071">
    <property type="entry name" value="Ubiquitin-like_domsf"/>
</dbReference>
<gene>
    <name evidence="6" type="ORF">M378DRAFT_7790</name>
</gene>
<comment type="subcellular location">
    <subcellularLocation>
        <location evidence="1">Cytoplasm</location>
    </subcellularLocation>
</comment>
<dbReference type="InterPro" id="IPR036859">
    <property type="entry name" value="CAP-Gly_dom_sf"/>
</dbReference>
<organism evidence="6 7">
    <name type="scientific">Amanita muscaria (strain Koide BX008)</name>
    <dbReference type="NCBI Taxonomy" id="946122"/>
    <lineage>
        <taxon>Eukaryota</taxon>
        <taxon>Fungi</taxon>
        <taxon>Dikarya</taxon>
        <taxon>Basidiomycota</taxon>
        <taxon>Agaricomycotina</taxon>
        <taxon>Agaricomycetes</taxon>
        <taxon>Agaricomycetidae</taxon>
        <taxon>Agaricales</taxon>
        <taxon>Pluteineae</taxon>
        <taxon>Amanitaceae</taxon>
        <taxon>Amanita</taxon>
    </lineage>
</organism>
<keyword evidence="2" id="KW-0963">Cytoplasm</keyword>
<comment type="similarity">
    <text evidence="4">Belongs to the TBCB family.</text>
</comment>
<dbReference type="OrthoDB" id="5295208at2759"/>